<dbReference type="InterPro" id="IPR016477">
    <property type="entry name" value="Fructo-/Ketosamine-3-kinase"/>
</dbReference>
<protein>
    <submittedName>
        <fullName evidence="3">Fructosamine-3-kinase</fullName>
    </submittedName>
</protein>
<evidence type="ECO:0000313" key="4">
    <source>
        <dbReference type="Proteomes" id="UP000185062"/>
    </source>
</evidence>
<dbReference type="Pfam" id="PF03881">
    <property type="entry name" value="Fructosamin_kin"/>
    <property type="match status" value="1"/>
</dbReference>
<dbReference type="PANTHER" id="PTHR12149:SF8">
    <property type="entry name" value="PROTEIN-RIBULOSAMINE 3-KINASE"/>
    <property type="match status" value="1"/>
</dbReference>
<dbReference type="InterPro" id="IPR011009">
    <property type="entry name" value="Kinase-like_dom_sf"/>
</dbReference>
<gene>
    <name evidence="3" type="ORF">SAMN02743940_1356</name>
</gene>
<keyword evidence="2" id="KW-0808">Transferase</keyword>
<reference evidence="3 4" key="1">
    <citation type="submission" date="2016-12" db="EMBL/GenBank/DDBJ databases">
        <authorList>
            <person name="Song W.-J."/>
            <person name="Kurnit D.M."/>
        </authorList>
    </citation>
    <scope>NUCLEOTIDE SEQUENCE [LARGE SCALE GENOMIC DNA]</scope>
    <source>
        <strain evidence="3 4">ATCC 49181</strain>
    </source>
</reference>
<evidence type="ECO:0000313" key="3">
    <source>
        <dbReference type="EMBL" id="SIO23178.1"/>
    </source>
</evidence>
<comment type="similarity">
    <text evidence="1 2">Belongs to the fructosamine kinase family.</text>
</comment>
<organism evidence="3 4">
    <name type="scientific">Nitrosomonas cryotolerans ATCC 49181</name>
    <dbReference type="NCBI Taxonomy" id="1131553"/>
    <lineage>
        <taxon>Bacteria</taxon>
        <taxon>Pseudomonadati</taxon>
        <taxon>Pseudomonadota</taxon>
        <taxon>Betaproteobacteria</taxon>
        <taxon>Nitrosomonadales</taxon>
        <taxon>Nitrosomonadaceae</taxon>
        <taxon>Nitrosomonas</taxon>
    </lineage>
</organism>
<dbReference type="GO" id="GO:0016301">
    <property type="term" value="F:kinase activity"/>
    <property type="evidence" value="ECO:0007669"/>
    <property type="project" value="UniProtKB-UniRule"/>
</dbReference>
<dbReference type="SUPFAM" id="SSF56112">
    <property type="entry name" value="Protein kinase-like (PK-like)"/>
    <property type="match status" value="1"/>
</dbReference>
<dbReference type="STRING" id="44575.SAMN05216419_102618"/>
<dbReference type="eggNOG" id="COG3001">
    <property type="taxonomic scope" value="Bacteria"/>
</dbReference>
<keyword evidence="2 3" id="KW-0418">Kinase</keyword>
<dbReference type="PIRSF" id="PIRSF006221">
    <property type="entry name" value="Ketosamine-3-kinase"/>
    <property type="match status" value="1"/>
</dbReference>
<accession>A0A1N6HTJ1</accession>
<name>A0A1N6HTJ1_9PROT</name>
<dbReference type="PANTHER" id="PTHR12149">
    <property type="entry name" value="FRUCTOSAMINE 3 KINASE-RELATED PROTEIN"/>
    <property type="match status" value="1"/>
</dbReference>
<sequence length="294" mass="33160">MIAWPEIAAQISTATQRPFTAKAISVIKGGCINEAYRVADDNQRFFIKLNTSDSLPMFEAEAAGLMEIHHSHTLRVPLPICWGRNECHAWLVLEYLEIRSHTQGNAKDLGARLAAMHHTGSTQFGWVRNNTIGNTPQINTPSLDWPQFWRTHRLGFQLDLARTNGYTGKLQALGGQLIAELDAFFVGTSPTPSLLHGDLWSGNYSFDLSGQPVLFDPAVYYGDREADIAMTELFGGFPANFYAAYRHAYPLDSGYNIRKIIYNLYHILNHLNLFGRSYLNQAEQMMHKLLAEIR</sequence>
<dbReference type="EMBL" id="FSRO01000001">
    <property type="protein sequence ID" value="SIO23178.1"/>
    <property type="molecule type" value="Genomic_DNA"/>
</dbReference>
<dbReference type="Gene3D" id="3.90.1200.10">
    <property type="match status" value="1"/>
</dbReference>
<dbReference type="Gene3D" id="3.30.200.20">
    <property type="entry name" value="Phosphorylase Kinase, domain 1"/>
    <property type="match status" value="1"/>
</dbReference>
<dbReference type="Proteomes" id="UP000185062">
    <property type="component" value="Unassembled WGS sequence"/>
</dbReference>
<evidence type="ECO:0000256" key="1">
    <source>
        <dbReference type="ARBA" id="ARBA00009460"/>
    </source>
</evidence>
<keyword evidence="4" id="KW-1185">Reference proteome</keyword>
<dbReference type="RefSeq" id="WP_028461873.1">
    <property type="nucleotide sequence ID" value="NZ_FSRO01000001.1"/>
</dbReference>
<dbReference type="AlphaFoldDB" id="A0A1N6HTJ1"/>
<evidence type="ECO:0000256" key="2">
    <source>
        <dbReference type="PIRNR" id="PIRNR006221"/>
    </source>
</evidence>
<proteinExistence type="inferred from homology"/>